<evidence type="ECO:0000313" key="2">
    <source>
        <dbReference type="EMBL" id="KFH07190.1"/>
    </source>
</evidence>
<protein>
    <submittedName>
        <fullName evidence="2">Uncharacterized protein</fullName>
    </submittedName>
</protein>
<name>A0A086Q3K8_TOXGO</name>
<dbReference type="Proteomes" id="UP000028840">
    <property type="component" value="Unassembled WGS sequence"/>
</dbReference>
<feature type="compositionally biased region" description="Basic and acidic residues" evidence="1">
    <location>
        <begin position="38"/>
        <end position="49"/>
    </location>
</feature>
<feature type="region of interest" description="Disordered" evidence="1">
    <location>
        <begin position="1"/>
        <end position="49"/>
    </location>
</feature>
<evidence type="ECO:0000256" key="1">
    <source>
        <dbReference type="SAM" id="MobiDB-lite"/>
    </source>
</evidence>
<reference evidence="2 3" key="2">
    <citation type="journal article" date="2015" name="Eukaryot. Cell">
        <title>Genetic mapping reveals that sinefungin resistance in Toxoplasma gondii is controlled by a putative amino acid transporter locus that can be used as a negative selectable marker.</title>
        <authorList>
            <person name="Behnke M.S."/>
            <person name="Khan A."/>
            <person name="Sibley L.D."/>
        </authorList>
    </citation>
    <scope>NUCLEOTIDE SEQUENCE [LARGE SCALE GENOMIC DNA]</scope>
    <source>
        <strain evidence="2 3">VAND</strain>
    </source>
</reference>
<comment type="caution">
    <text evidence="2">The sequence shown here is derived from an EMBL/GenBank/DDBJ whole genome shotgun (WGS) entry which is preliminary data.</text>
</comment>
<gene>
    <name evidence="2" type="ORF">TGVAND_436600</name>
</gene>
<proteinExistence type="predicted"/>
<dbReference type="EMBL" id="AEYJ02000806">
    <property type="protein sequence ID" value="KFH07190.1"/>
    <property type="molecule type" value="Genomic_DNA"/>
</dbReference>
<sequence>MQRQQCNADGTAGIQPRERSTHKRKTLQRPSLCPYGSEESRNRDLERNRHLQASRFMSTVATTYTDDLLLHRSADGDEELNRLMKREIEEDRLQDTERGNAAPGTGAFVRRCRFWSPSEEVAGS</sequence>
<dbReference type="VEuPathDB" id="ToxoDB:TGVAND_436600"/>
<reference evidence="2 3" key="1">
    <citation type="submission" date="2014-08" db="EMBL/GenBank/DDBJ databases">
        <authorList>
            <person name="Sibley D."/>
            <person name="Venepally P."/>
            <person name="Karamycheva S."/>
            <person name="Hadjithomas M."/>
            <person name="Khan A."/>
            <person name="Brunk B."/>
            <person name="Roos D."/>
            <person name="Caler E."/>
            <person name="Lorenzi H."/>
        </authorList>
    </citation>
    <scope>NUCLEOTIDE SEQUENCE [LARGE SCALE GENOMIC DNA]</scope>
    <source>
        <strain evidence="2 3">VAND</strain>
    </source>
</reference>
<evidence type="ECO:0000313" key="3">
    <source>
        <dbReference type="Proteomes" id="UP000028840"/>
    </source>
</evidence>
<accession>A0A086Q3K8</accession>
<organism evidence="2 3">
    <name type="scientific">Toxoplasma gondii VAND</name>
    <dbReference type="NCBI Taxonomy" id="933077"/>
    <lineage>
        <taxon>Eukaryota</taxon>
        <taxon>Sar</taxon>
        <taxon>Alveolata</taxon>
        <taxon>Apicomplexa</taxon>
        <taxon>Conoidasida</taxon>
        <taxon>Coccidia</taxon>
        <taxon>Eucoccidiorida</taxon>
        <taxon>Eimeriorina</taxon>
        <taxon>Sarcocystidae</taxon>
        <taxon>Toxoplasma</taxon>
    </lineage>
</organism>
<dbReference type="AlphaFoldDB" id="A0A086Q3K8"/>